<dbReference type="PANTHER" id="PTHR10836:SF135">
    <property type="entry name" value="GLYCERALDEHYDE-3-PHOSPHATE DEHYDROGENASE"/>
    <property type="match status" value="1"/>
</dbReference>
<feature type="domain" description="Glyceraldehyde 3-phosphate dehydrogenase catalytic" evidence="3">
    <location>
        <begin position="84"/>
        <end position="146"/>
    </location>
</feature>
<keyword evidence="2" id="KW-0560">Oxidoreductase</keyword>
<dbReference type="Gene3D" id="3.30.360.10">
    <property type="entry name" value="Dihydrodipicolinate Reductase, domain 2"/>
    <property type="match status" value="1"/>
</dbReference>
<dbReference type="EMBL" id="CM001218">
    <property type="protein sequence ID" value="KEH38672.1"/>
    <property type="molecule type" value="Genomic_DNA"/>
</dbReference>
<evidence type="ECO:0000259" key="3">
    <source>
        <dbReference type="Pfam" id="PF02800"/>
    </source>
</evidence>
<reference evidence="5" key="3">
    <citation type="submission" date="2015-04" db="UniProtKB">
        <authorList>
            <consortium name="EnsemblPlants"/>
        </authorList>
    </citation>
    <scope>IDENTIFICATION</scope>
    <source>
        <strain evidence="5">cv. Jemalong A17</strain>
    </source>
</reference>
<sequence>MSKFKRLYVENIVDVVGDINCEFRVIVALLGKGVELWSTIVHDLVRKLNTNHKDYVELEGTREGARRFFMASEMCGTCTFILLQAVGKVLPSLNKKLTGMSFRVPTVDVSVVDLTVRLEKGASYDKTKAAINKASEGDLKGILGYT</sequence>
<dbReference type="InterPro" id="IPR020831">
    <property type="entry name" value="GlycerAld/Erythrose_P_DH"/>
</dbReference>
<accession>A0A072VA25</accession>
<protein>
    <submittedName>
        <fullName evidence="4">Glyceraldehyde-3-phosphate dehydrogenase</fullName>
    </submittedName>
</protein>
<reference evidence="4 6" key="1">
    <citation type="journal article" date="2011" name="Nature">
        <title>The Medicago genome provides insight into the evolution of rhizobial symbioses.</title>
        <authorList>
            <person name="Young N.D."/>
            <person name="Debelle F."/>
            <person name="Oldroyd G.E."/>
            <person name="Geurts R."/>
            <person name="Cannon S.B."/>
            <person name="Udvardi M.K."/>
            <person name="Benedito V.A."/>
            <person name="Mayer K.F."/>
            <person name="Gouzy J."/>
            <person name="Schoof H."/>
            <person name="Van de Peer Y."/>
            <person name="Proost S."/>
            <person name="Cook D.R."/>
            <person name="Meyers B.C."/>
            <person name="Spannagl M."/>
            <person name="Cheung F."/>
            <person name="De Mita S."/>
            <person name="Krishnakumar V."/>
            <person name="Gundlach H."/>
            <person name="Zhou S."/>
            <person name="Mudge J."/>
            <person name="Bharti A.K."/>
            <person name="Murray J.D."/>
            <person name="Naoumkina M.A."/>
            <person name="Rosen B."/>
            <person name="Silverstein K.A."/>
            <person name="Tang H."/>
            <person name="Rombauts S."/>
            <person name="Zhao P.X."/>
            <person name="Zhou P."/>
            <person name="Barbe V."/>
            <person name="Bardou P."/>
            <person name="Bechner M."/>
            <person name="Bellec A."/>
            <person name="Berger A."/>
            <person name="Berges H."/>
            <person name="Bidwell S."/>
            <person name="Bisseling T."/>
            <person name="Choisne N."/>
            <person name="Couloux A."/>
            <person name="Denny R."/>
            <person name="Deshpande S."/>
            <person name="Dai X."/>
            <person name="Doyle J.J."/>
            <person name="Dudez A.M."/>
            <person name="Farmer A.D."/>
            <person name="Fouteau S."/>
            <person name="Franken C."/>
            <person name="Gibelin C."/>
            <person name="Gish J."/>
            <person name="Goldstein S."/>
            <person name="Gonzalez A.J."/>
            <person name="Green P.J."/>
            <person name="Hallab A."/>
            <person name="Hartog M."/>
            <person name="Hua A."/>
            <person name="Humphray S.J."/>
            <person name="Jeong D.H."/>
            <person name="Jing Y."/>
            <person name="Jocker A."/>
            <person name="Kenton S.M."/>
            <person name="Kim D.J."/>
            <person name="Klee K."/>
            <person name="Lai H."/>
            <person name="Lang C."/>
            <person name="Lin S."/>
            <person name="Macmil S.L."/>
            <person name="Magdelenat G."/>
            <person name="Matthews L."/>
            <person name="McCorrison J."/>
            <person name="Monaghan E.L."/>
            <person name="Mun J.H."/>
            <person name="Najar F.Z."/>
            <person name="Nicholson C."/>
            <person name="Noirot C."/>
            <person name="O'Bleness M."/>
            <person name="Paule C.R."/>
            <person name="Poulain J."/>
            <person name="Prion F."/>
            <person name="Qin B."/>
            <person name="Qu C."/>
            <person name="Retzel E.F."/>
            <person name="Riddle C."/>
            <person name="Sallet E."/>
            <person name="Samain S."/>
            <person name="Samson N."/>
            <person name="Sanders I."/>
            <person name="Saurat O."/>
            <person name="Scarpelli C."/>
            <person name="Schiex T."/>
            <person name="Segurens B."/>
            <person name="Severin A.J."/>
            <person name="Sherrier D.J."/>
            <person name="Shi R."/>
            <person name="Sims S."/>
            <person name="Singer S.R."/>
            <person name="Sinharoy S."/>
            <person name="Sterck L."/>
            <person name="Viollet A."/>
            <person name="Wang B.B."/>
            <person name="Wang K."/>
            <person name="Wang M."/>
            <person name="Wang X."/>
            <person name="Warfsmann J."/>
            <person name="Weissenbach J."/>
            <person name="White D.D."/>
            <person name="White J.D."/>
            <person name="Wiley G.B."/>
            <person name="Wincker P."/>
            <person name="Xing Y."/>
            <person name="Yang L."/>
            <person name="Yao Z."/>
            <person name="Ying F."/>
            <person name="Zhai J."/>
            <person name="Zhou L."/>
            <person name="Zuber A."/>
            <person name="Denarie J."/>
            <person name="Dixon R.A."/>
            <person name="May G.D."/>
            <person name="Schwartz D.C."/>
            <person name="Rogers J."/>
            <person name="Quetier F."/>
            <person name="Town C.D."/>
            <person name="Roe B.A."/>
        </authorList>
    </citation>
    <scope>NUCLEOTIDE SEQUENCE [LARGE SCALE GENOMIC DNA]</scope>
    <source>
        <strain evidence="4">A17</strain>
        <strain evidence="5 6">cv. Jemalong A17</strain>
    </source>
</reference>
<dbReference type="HOGENOM" id="CLU_1780189_0_0_1"/>
<dbReference type="EnsemblPlants" id="KEH38672">
    <property type="protein sequence ID" value="KEH38672"/>
    <property type="gene ID" value="MTR_2g078600"/>
</dbReference>
<proteinExistence type="inferred from homology"/>
<evidence type="ECO:0000313" key="5">
    <source>
        <dbReference type="EnsemblPlants" id="KEH38672"/>
    </source>
</evidence>
<gene>
    <name evidence="4" type="ordered locus">MTR_2g078600</name>
</gene>
<dbReference type="Pfam" id="PF02800">
    <property type="entry name" value="Gp_dh_C"/>
    <property type="match status" value="1"/>
</dbReference>
<dbReference type="STRING" id="3880.A0A072VA25"/>
<reference evidence="4 6" key="2">
    <citation type="journal article" date="2014" name="BMC Genomics">
        <title>An improved genome release (version Mt4.0) for the model legume Medicago truncatula.</title>
        <authorList>
            <person name="Tang H."/>
            <person name="Krishnakumar V."/>
            <person name="Bidwell S."/>
            <person name="Rosen B."/>
            <person name="Chan A."/>
            <person name="Zhou S."/>
            <person name="Gentzbittel L."/>
            <person name="Childs K.L."/>
            <person name="Yandell M."/>
            <person name="Gundlach H."/>
            <person name="Mayer K.F."/>
            <person name="Schwartz D.C."/>
            <person name="Town C.D."/>
        </authorList>
    </citation>
    <scope>GENOME REANNOTATION</scope>
    <source>
        <strain evidence="4">A17</strain>
        <strain evidence="5 6">cv. Jemalong A17</strain>
    </source>
</reference>
<keyword evidence="6" id="KW-1185">Reference proteome</keyword>
<dbReference type="AlphaFoldDB" id="A0A072VA25"/>
<evidence type="ECO:0000256" key="2">
    <source>
        <dbReference type="ARBA" id="ARBA00023002"/>
    </source>
</evidence>
<dbReference type="GO" id="GO:0016620">
    <property type="term" value="F:oxidoreductase activity, acting on the aldehyde or oxo group of donors, NAD or NADP as acceptor"/>
    <property type="evidence" value="ECO:0007669"/>
    <property type="project" value="InterPro"/>
</dbReference>
<evidence type="ECO:0000313" key="4">
    <source>
        <dbReference type="EMBL" id="KEH38672.1"/>
    </source>
</evidence>
<dbReference type="PRINTS" id="PR00078">
    <property type="entry name" value="G3PDHDRGNASE"/>
</dbReference>
<dbReference type="InterPro" id="IPR020829">
    <property type="entry name" value="GlycerAld_3-P_DH_cat"/>
</dbReference>
<evidence type="ECO:0000256" key="1">
    <source>
        <dbReference type="ARBA" id="ARBA00007406"/>
    </source>
</evidence>
<name>A0A072VA25_MEDTR</name>
<dbReference type="Proteomes" id="UP000002051">
    <property type="component" value="Chromosome 2"/>
</dbReference>
<evidence type="ECO:0000313" key="6">
    <source>
        <dbReference type="Proteomes" id="UP000002051"/>
    </source>
</evidence>
<dbReference type="SUPFAM" id="SSF55347">
    <property type="entry name" value="Glyceraldehyde-3-phosphate dehydrogenase-like, C-terminal domain"/>
    <property type="match status" value="1"/>
</dbReference>
<comment type="similarity">
    <text evidence="1">Belongs to the glyceraldehyde-3-phosphate dehydrogenase family.</text>
</comment>
<dbReference type="PANTHER" id="PTHR10836">
    <property type="entry name" value="GLYCERALDEHYDE 3-PHOSPHATE DEHYDROGENASE"/>
    <property type="match status" value="1"/>
</dbReference>
<organism evidence="4 6">
    <name type="scientific">Medicago truncatula</name>
    <name type="common">Barrel medic</name>
    <name type="synonym">Medicago tribuloides</name>
    <dbReference type="NCBI Taxonomy" id="3880"/>
    <lineage>
        <taxon>Eukaryota</taxon>
        <taxon>Viridiplantae</taxon>
        <taxon>Streptophyta</taxon>
        <taxon>Embryophyta</taxon>
        <taxon>Tracheophyta</taxon>
        <taxon>Spermatophyta</taxon>
        <taxon>Magnoliopsida</taxon>
        <taxon>eudicotyledons</taxon>
        <taxon>Gunneridae</taxon>
        <taxon>Pentapetalae</taxon>
        <taxon>rosids</taxon>
        <taxon>fabids</taxon>
        <taxon>Fabales</taxon>
        <taxon>Fabaceae</taxon>
        <taxon>Papilionoideae</taxon>
        <taxon>50 kb inversion clade</taxon>
        <taxon>NPAAA clade</taxon>
        <taxon>Hologalegina</taxon>
        <taxon>IRL clade</taxon>
        <taxon>Trifolieae</taxon>
        <taxon>Medicago</taxon>
    </lineage>
</organism>